<dbReference type="Proteomes" id="UP000254287">
    <property type="component" value="Unassembled WGS sequence"/>
</dbReference>
<evidence type="ECO:0000259" key="1">
    <source>
        <dbReference type="PROSITE" id="PS51459"/>
    </source>
</evidence>
<dbReference type="NCBIfam" id="TIGR01550">
    <property type="entry name" value="DOC_P1"/>
    <property type="match status" value="1"/>
</dbReference>
<name>A0A376CSQ8_9CORY</name>
<organism evidence="2 3">
    <name type="scientific">Corynebacterium minutissimum</name>
    <dbReference type="NCBI Taxonomy" id="38301"/>
    <lineage>
        <taxon>Bacteria</taxon>
        <taxon>Bacillati</taxon>
        <taxon>Actinomycetota</taxon>
        <taxon>Actinomycetes</taxon>
        <taxon>Mycobacteriales</taxon>
        <taxon>Corynebacteriaceae</taxon>
        <taxon>Corynebacterium</taxon>
    </lineage>
</organism>
<feature type="domain" description="Fido" evidence="1">
    <location>
        <begin position="1"/>
        <end position="120"/>
    </location>
</feature>
<gene>
    <name evidence="2" type="ORF">NCTC10289_00423</name>
</gene>
<dbReference type="InterPro" id="IPR053737">
    <property type="entry name" value="Type_II_TA_Toxin"/>
</dbReference>
<dbReference type="InterPro" id="IPR006440">
    <property type="entry name" value="Doc"/>
</dbReference>
<dbReference type="PROSITE" id="PS51459">
    <property type="entry name" value="FIDO"/>
    <property type="match status" value="1"/>
</dbReference>
<dbReference type="EMBL" id="UFXP01000001">
    <property type="protein sequence ID" value="STC74602.1"/>
    <property type="molecule type" value="Genomic_DNA"/>
</dbReference>
<accession>A0A376CSQ8</accession>
<evidence type="ECO:0000313" key="2">
    <source>
        <dbReference type="EMBL" id="STC74602.1"/>
    </source>
</evidence>
<evidence type="ECO:0000313" key="3">
    <source>
        <dbReference type="Proteomes" id="UP000254287"/>
    </source>
</evidence>
<dbReference type="GO" id="GO:0016301">
    <property type="term" value="F:kinase activity"/>
    <property type="evidence" value="ECO:0007669"/>
    <property type="project" value="InterPro"/>
</dbReference>
<dbReference type="AlphaFoldDB" id="A0A376CSQ8"/>
<sequence>MDIRQVFSLEVIKPLLEELGFVARDWGLVDAALQPPFSTFGGHEFYPDAFSKTAALISSIEDGHPFIDGNKRVGLYLATLMLKAHGLDSFRVPDDEFFDILCRSARGELDVGEIAALLRRHFPSTPGWS</sequence>
<dbReference type="PANTHER" id="PTHR39426:SF1">
    <property type="entry name" value="HOMOLOGY TO DEATH-ON-CURING PROTEIN OF PHAGE P1"/>
    <property type="match status" value="1"/>
</dbReference>
<protein>
    <submittedName>
        <fullName evidence="2">Death-on-curing family protein</fullName>
    </submittedName>
</protein>
<reference evidence="2 3" key="1">
    <citation type="submission" date="2018-06" db="EMBL/GenBank/DDBJ databases">
        <authorList>
            <consortium name="Pathogen Informatics"/>
            <person name="Doyle S."/>
        </authorList>
    </citation>
    <scope>NUCLEOTIDE SEQUENCE [LARGE SCALE GENOMIC DNA]</scope>
    <source>
        <strain evidence="2 3">NCTC10289</strain>
    </source>
</reference>
<dbReference type="Pfam" id="PF02661">
    <property type="entry name" value="Fic"/>
    <property type="match status" value="1"/>
</dbReference>
<dbReference type="PANTHER" id="PTHR39426">
    <property type="entry name" value="HOMOLOGY TO DEATH-ON-CURING PROTEIN OF PHAGE P1"/>
    <property type="match status" value="1"/>
</dbReference>
<proteinExistence type="predicted"/>
<dbReference type="RefSeq" id="WP_115021152.1">
    <property type="nucleotide sequence ID" value="NZ_CP069533.1"/>
</dbReference>
<dbReference type="Gene3D" id="1.20.120.1870">
    <property type="entry name" value="Fic/DOC protein, Fido domain"/>
    <property type="match status" value="1"/>
</dbReference>
<dbReference type="SUPFAM" id="SSF140931">
    <property type="entry name" value="Fic-like"/>
    <property type="match status" value="1"/>
</dbReference>
<dbReference type="InterPro" id="IPR036597">
    <property type="entry name" value="Fido-like_dom_sf"/>
</dbReference>
<dbReference type="InterPro" id="IPR003812">
    <property type="entry name" value="Fido"/>
</dbReference>